<dbReference type="HOGENOM" id="CLU_177541_1_0_11"/>
<evidence type="ECO:0000313" key="1">
    <source>
        <dbReference type="EMBL" id="AIC91701.1"/>
    </source>
</evidence>
<protein>
    <submittedName>
        <fullName evidence="1">Uncharacterized protein</fullName>
    </submittedName>
</protein>
<accession>A0A087VTP2</accession>
<keyword evidence="2" id="KW-1185">Reference proteome</keyword>
<dbReference type="EMBL" id="CP006018">
    <property type="protein sequence ID" value="AIC91701.1"/>
    <property type="molecule type" value="Genomic_DNA"/>
</dbReference>
<dbReference type="Proteomes" id="UP000028569">
    <property type="component" value="Chromosome"/>
</dbReference>
<dbReference type="RefSeq" id="WP_237742963.1">
    <property type="nucleotide sequence ID" value="NZ_CP006018.1"/>
</dbReference>
<dbReference type="KEGG" id="bii:BINDI_0420"/>
<reference evidence="1 2" key="1">
    <citation type="journal article" date="2014" name="Appl. Environ. Microbiol.">
        <title>Genomic encyclopedia of type strains of the genus Bifidobacterium.</title>
        <authorList>
            <person name="Milani C."/>
            <person name="Lugli G.A."/>
            <person name="Duranti S."/>
            <person name="Turroni F."/>
            <person name="Bottacini F."/>
            <person name="Mangifesta M."/>
            <person name="Sanchez B."/>
            <person name="Viappiani A."/>
            <person name="Mancabelli L."/>
            <person name="Taminiau B."/>
            <person name="Delcenserie V."/>
            <person name="Barrangou R."/>
            <person name="Margolles A."/>
            <person name="van Sinderen D."/>
            <person name="Ventura M."/>
        </authorList>
    </citation>
    <scope>NUCLEOTIDE SEQUENCE [LARGE SCALE GENOMIC DNA]</scope>
    <source>
        <strain evidence="1 2">LMG 11587</strain>
    </source>
</reference>
<proteinExistence type="predicted"/>
<name>A0A087VTP2_9BIFI</name>
<sequence>MDRRIEVSQYVSDDSRGTVSITSASLHIHDETPMAPVDDCFDPETCCDERERLLIEELREYLRPQSAPACLIDRLRRMFDQLEDAPVKEGDTARRI</sequence>
<organism evidence="1 2">
    <name type="scientific">Bifidobacterium [indicum] DSM 20214 = LMG 11587</name>
    <dbReference type="NCBI Taxonomy" id="1341694"/>
    <lineage>
        <taxon>Bacteria</taxon>
        <taxon>Bacillati</taxon>
        <taxon>Actinomycetota</taxon>
        <taxon>Actinomycetes</taxon>
        <taxon>Bifidobacteriales</taxon>
        <taxon>Bifidobacteriaceae</taxon>
        <taxon>Bifidobacterium</taxon>
    </lineage>
</organism>
<gene>
    <name evidence="1" type="ORF">BINDI_0420</name>
</gene>
<evidence type="ECO:0000313" key="2">
    <source>
        <dbReference type="Proteomes" id="UP000028569"/>
    </source>
</evidence>
<dbReference type="AlphaFoldDB" id="A0A087VTP2"/>